<feature type="region of interest" description="Disordered" evidence="2">
    <location>
        <begin position="156"/>
        <end position="203"/>
    </location>
</feature>
<feature type="compositionally biased region" description="Low complexity" evidence="2">
    <location>
        <begin position="156"/>
        <end position="199"/>
    </location>
</feature>
<dbReference type="GO" id="GO:0004722">
    <property type="term" value="F:protein serine/threonine phosphatase activity"/>
    <property type="evidence" value="ECO:0007669"/>
    <property type="project" value="UniProtKB-EC"/>
</dbReference>
<dbReference type="PROSITE" id="PS51746">
    <property type="entry name" value="PPM_2"/>
    <property type="match status" value="1"/>
</dbReference>
<sequence length="318" mass="33301">MTGSSTALLAVLDHAPPAPVRPPPVPPVSGFYPSPAAPPPHPSAAAGAHGTTATAMAAMDECDAVIRIAHLGDCMGMLVRGDEIAWRSDEMWWSFNTPLQLGPASRTPPEAAQILTLPVKADDILILASDGLSDNLWDEDVLDEVVRFRRTFLAPSASAPTPTSASSGVPASATAPAEASANGDAQQAAGRQAQGQQRGSATSLYGRRTLAGMLSEALCSRAKRVSQMRGARPGSGHGHGHRHGHGKRTGEREKGEKSEKGVPVDEDEIPFARRAREEGRAFRGGKSDDISVLVAVISPAEAKERAEGASSKRTKVHL</sequence>
<feature type="compositionally biased region" description="Basic residues" evidence="2">
    <location>
        <begin position="238"/>
        <end position="247"/>
    </location>
</feature>
<evidence type="ECO:0000313" key="4">
    <source>
        <dbReference type="EMBL" id="ETW78969.1"/>
    </source>
</evidence>
<reference evidence="4 5" key="1">
    <citation type="journal article" date="2012" name="New Phytol.">
        <title>Insight into trade-off between wood decay and parasitism from the genome of a fungal forest pathogen.</title>
        <authorList>
            <person name="Olson A."/>
            <person name="Aerts A."/>
            <person name="Asiegbu F."/>
            <person name="Belbahri L."/>
            <person name="Bouzid O."/>
            <person name="Broberg A."/>
            <person name="Canback B."/>
            <person name="Coutinho P.M."/>
            <person name="Cullen D."/>
            <person name="Dalman K."/>
            <person name="Deflorio G."/>
            <person name="van Diepen L.T."/>
            <person name="Dunand C."/>
            <person name="Duplessis S."/>
            <person name="Durling M."/>
            <person name="Gonthier P."/>
            <person name="Grimwood J."/>
            <person name="Fossdal C.G."/>
            <person name="Hansson D."/>
            <person name="Henrissat B."/>
            <person name="Hietala A."/>
            <person name="Himmelstrand K."/>
            <person name="Hoffmeister D."/>
            <person name="Hogberg N."/>
            <person name="James T.Y."/>
            <person name="Karlsson M."/>
            <person name="Kohler A."/>
            <person name="Kues U."/>
            <person name="Lee Y.H."/>
            <person name="Lin Y.C."/>
            <person name="Lind M."/>
            <person name="Lindquist E."/>
            <person name="Lombard V."/>
            <person name="Lucas S."/>
            <person name="Lunden K."/>
            <person name="Morin E."/>
            <person name="Murat C."/>
            <person name="Park J."/>
            <person name="Raffaello T."/>
            <person name="Rouze P."/>
            <person name="Salamov A."/>
            <person name="Schmutz J."/>
            <person name="Solheim H."/>
            <person name="Stahlberg J."/>
            <person name="Velez H."/>
            <person name="de Vries R.P."/>
            <person name="Wiebenga A."/>
            <person name="Woodward S."/>
            <person name="Yakovlev I."/>
            <person name="Garbelotto M."/>
            <person name="Martin F."/>
            <person name="Grigoriev I.V."/>
            <person name="Stenlid J."/>
        </authorList>
    </citation>
    <scope>NUCLEOTIDE SEQUENCE [LARGE SCALE GENOMIC DNA]</scope>
    <source>
        <strain evidence="4 5">TC 32-1</strain>
    </source>
</reference>
<dbReference type="AlphaFoldDB" id="W4JZR5"/>
<dbReference type="Proteomes" id="UP000030671">
    <property type="component" value="Unassembled WGS sequence"/>
</dbReference>
<evidence type="ECO:0000256" key="2">
    <source>
        <dbReference type="SAM" id="MobiDB-lite"/>
    </source>
</evidence>
<gene>
    <name evidence="4" type="ORF">HETIRDRAFT_387178</name>
</gene>
<dbReference type="EMBL" id="KI925461">
    <property type="protein sequence ID" value="ETW78969.1"/>
    <property type="molecule type" value="Genomic_DNA"/>
</dbReference>
<dbReference type="RefSeq" id="XP_009549251.1">
    <property type="nucleotide sequence ID" value="XM_009550956.1"/>
</dbReference>
<keyword evidence="1" id="KW-0479">Metal-binding</keyword>
<feature type="compositionally biased region" description="Basic and acidic residues" evidence="2">
    <location>
        <begin position="248"/>
        <end position="263"/>
    </location>
</feature>
<keyword evidence="1" id="KW-0378">Hydrolase</keyword>
<protein>
    <recommendedName>
        <fullName evidence="1">Protein phosphatase</fullName>
        <ecNumber evidence="1">3.1.3.16</ecNumber>
    </recommendedName>
</protein>
<dbReference type="InterPro" id="IPR036457">
    <property type="entry name" value="PPM-type-like_dom_sf"/>
</dbReference>
<dbReference type="GeneID" id="20672304"/>
<organism evidence="4 5">
    <name type="scientific">Heterobasidion irregulare (strain TC 32-1)</name>
    <dbReference type="NCBI Taxonomy" id="747525"/>
    <lineage>
        <taxon>Eukaryota</taxon>
        <taxon>Fungi</taxon>
        <taxon>Dikarya</taxon>
        <taxon>Basidiomycota</taxon>
        <taxon>Agaricomycotina</taxon>
        <taxon>Agaricomycetes</taxon>
        <taxon>Russulales</taxon>
        <taxon>Bondarzewiaceae</taxon>
        <taxon>Heterobasidion</taxon>
        <taxon>Heterobasidion annosum species complex</taxon>
    </lineage>
</organism>
<dbReference type="STRING" id="747525.W4JZR5"/>
<dbReference type="InterPro" id="IPR039123">
    <property type="entry name" value="PPTC7"/>
</dbReference>
<dbReference type="EC" id="3.1.3.16" evidence="1"/>
<comment type="similarity">
    <text evidence="1">Belongs to the PP2C family.</text>
</comment>
<evidence type="ECO:0000256" key="1">
    <source>
        <dbReference type="RuleBase" id="RU366020"/>
    </source>
</evidence>
<dbReference type="PANTHER" id="PTHR12320:SF84">
    <property type="entry name" value="PROTEIN PHOSPHATASE"/>
    <property type="match status" value="1"/>
</dbReference>
<dbReference type="HOGENOM" id="CLU_072655_0_0_1"/>
<proteinExistence type="inferred from homology"/>
<dbReference type="eggNOG" id="KOG1379">
    <property type="taxonomic scope" value="Eukaryota"/>
</dbReference>
<dbReference type="InParanoid" id="W4JZR5"/>
<comment type="catalytic activity">
    <reaction evidence="1">
        <text>O-phospho-L-seryl-[protein] + H2O = L-seryl-[protein] + phosphate</text>
        <dbReference type="Rhea" id="RHEA:20629"/>
        <dbReference type="Rhea" id="RHEA-COMP:9863"/>
        <dbReference type="Rhea" id="RHEA-COMP:11604"/>
        <dbReference type="ChEBI" id="CHEBI:15377"/>
        <dbReference type="ChEBI" id="CHEBI:29999"/>
        <dbReference type="ChEBI" id="CHEBI:43474"/>
        <dbReference type="ChEBI" id="CHEBI:83421"/>
        <dbReference type="EC" id="3.1.3.16"/>
    </reaction>
</comment>
<evidence type="ECO:0000259" key="3">
    <source>
        <dbReference type="PROSITE" id="PS51746"/>
    </source>
</evidence>
<dbReference type="InterPro" id="IPR001932">
    <property type="entry name" value="PPM-type_phosphatase-like_dom"/>
</dbReference>
<keyword evidence="1" id="KW-0904">Protein phosphatase</keyword>
<comment type="cofactor">
    <cofactor evidence="1">
        <name>Mn(2+)</name>
        <dbReference type="ChEBI" id="CHEBI:29035"/>
    </cofactor>
</comment>
<dbReference type="OrthoDB" id="60843at2759"/>
<dbReference type="GO" id="GO:0046872">
    <property type="term" value="F:metal ion binding"/>
    <property type="evidence" value="ECO:0007669"/>
    <property type="project" value="UniProtKB-UniRule"/>
</dbReference>
<keyword evidence="1" id="KW-0460">Magnesium</keyword>
<keyword evidence="5" id="KW-1185">Reference proteome</keyword>
<accession>W4JZR5</accession>
<evidence type="ECO:0000313" key="5">
    <source>
        <dbReference type="Proteomes" id="UP000030671"/>
    </source>
</evidence>
<comment type="catalytic activity">
    <reaction evidence="1">
        <text>O-phospho-L-threonyl-[protein] + H2O = L-threonyl-[protein] + phosphate</text>
        <dbReference type="Rhea" id="RHEA:47004"/>
        <dbReference type="Rhea" id="RHEA-COMP:11060"/>
        <dbReference type="Rhea" id="RHEA-COMP:11605"/>
        <dbReference type="ChEBI" id="CHEBI:15377"/>
        <dbReference type="ChEBI" id="CHEBI:30013"/>
        <dbReference type="ChEBI" id="CHEBI:43474"/>
        <dbReference type="ChEBI" id="CHEBI:61977"/>
        <dbReference type="EC" id="3.1.3.16"/>
    </reaction>
</comment>
<dbReference type="KEGG" id="hir:HETIRDRAFT_387178"/>
<comment type="cofactor">
    <cofactor evidence="1">
        <name>Mg(2+)</name>
        <dbReference type="ChEBI" id="CHEBI:18420"/>
    </cofactor>
</comment>
<feature type="domain" description="PPM-type phosphatase" evidence="3">
    <location>
        <begin position="1"/>
        <end position="297"/>
    </location>
</feature>
<feature type="region of interest" description="Disordered" evidence="2">
    <location>
        <begin position="223"/>
        <end position="271"/>
    </location>
</feature>
<dbReference type="SUPFAM" id="SSF81606">
    <property type="entry name" value="PP2C-like"/>
    <property type="match status" value="1"/>
</dbReference>
<keyword evidence="1" id="KW-0464">Manganese</keyword>
<dbReference type="Gene3D" id="3.60.40.10">
    <property type="entry name" value="PPM-type phosphatase domain"/>
    <property type="match status" value="1"/>
</dbReference>
<name>W4JZR5_HETIT</name>
<dbReference type="PANTHER" id="PTHR12320">
    <property type="entry name" value="PROTEIN PHOSPHATASE 2C"/>
    <property type="match status" value="1"/>
</dbReference>